<dbReference type="InterPro" id="IPR032675">
    <property type="entry name" value="LRR_dom_sf"/>
</dbReference>
<reference evidence="20" key="1">
    <citation type="submission" date="2023-11" db="EMBL/GenBank/DDBJ databases">
        <title>Genome assemblies of two species of porcelain crab, Petrolisthes cinctipes and Petrolisthes manimaculis (Anomura: Porcellanidae).</title>
        <authorList>
            <person name="Angst P."/>
        </authorList>
    </citation>
    <scope>NUCLEOTIDE SEQUENCE</scope>
    <source>
        <strain evidence="20">PB745_02</strain>
        <tissue evidence="20">Gill</tissue>
    </source>
</reference>
<dbReference type="SUPFAM" id="SSF57424">
    <property type="entry name" value="LDL receptor-like module"/>
    <property type="match status" value="1"/>
</dbReference>
<dbReference type="Pfam" id="PF13855">
    <property type="entry name" value="LRR_8"/>
    <property type="match status" value="2"/>
</dbReference>
<dbReference type="FunFam" id="3.80.10.10:FF:000770">
    <property type="entry name" value="Uncharacterized protein"/>
    <property type="match status" value="1"/>
</dbReference>
<keyword evidence="4" id="KW-0433">Leucine-rich repeat</keyword>
<dbReference type="GO" id="GO:0007189">
    <property type="term" value="P:adenylate cyclase-activating G protein-coupled receptor signaling pathway"/>
    <property type="evidence" value="ECO:0007669"/>
    <property type="project" value="TreeGrafter"/>
</dbReference>
<comment type="subcellular location">
    <subcellularLocation>
        <location evidence="1">Cell membrane</location>
        <topology evidence="1">Multi-pass membrane protein</topology>
    </subcellularLocation>
</comment>
<dbReference type="CDD" id="cd00112">
    <property type="entry name" value="LDLa"/>
    <property type="match status" value="1"/>
</dbReference>
<evidence type="ECO:0000256" key="8">
    <source>
        <dbReference type="ARBA" id="ARBA00022989"/>
    </source>
</evidence>
<keyword evidence="12 16" id="KW-0675">Receptor</keyword>
<evidence type="ECO:0000256" key="2">
    <source>
        <dbReference type="ARBA" id="ARBA00010663"/>
    </source>
</evidence>
<dbReference type="Pfam" id="PF00001">
    <property type="entry name" value="7tm_1"/>
    <property type="match status" value="1"/>
</dbReference>
<keyword evidence="8 17" id="KW-1133">Transmembrane helix</keyword>
<keyword evidence="6 18" id="KW-0732">Signal</keyword>
<evidence type="ECO:0000256" key="5">
    <source>
        <dbReference type="ARBA" id="ARBA00022692"/>
    </source>
</evidence>
<evidence type="ECO:0000313" key="21">
    <source>
        <dbReference type="Proteomes" id="UP001292094"/>
    </source>
</evidence>
<dbReference type="InterPro" id="IPR001611">
    <property type="entry name" value="Leu-rich_rpt"/>
</dbReference>
<comment type="caution">
    <text evidence="15">Lacks conserved residue(s) required for the propagation of feature annotation.</text>
</comment>
<evidence type="ECO:0000256" key="6">
    <source>
        <dbReference type="ARBA" id="ARBA00022729"/>
    </source>
</evidence>
<dbReference type="SUPFAM" id="SSF81321">
    <property type="entry name" value="Family A G protein-coupled receptor-like"/>
    <property type="match status" value="1"/>
</dbReference>
<dbReference type="PANTHER" id="PTHR24372">
    <property type="entry name" value="GLYCOPROTEIN HORMONE RECEPTOR"/>
    <property type="match status" value="1"/>
</dbReference>
<accession>A0AAE1QB80</accession>
<evidence type="ECO:0000256" key="3">
    <source>
        <dbReference type="ARBA" id="ARBA00022475"/>
    </source>
</evidence>
<evidence type="ECO:0000259" key="19">
    <source>
        <dbReference type="PROSITE" id="PS50262"/>
    </source>
</evidence>
<dbReference type="SMART" id="SM00369">
    <property type="entry name" value="LRR_TYP"/>
    <property type="match status" value="10"/>
</dbReference>
<dbReference type="InterPro" id="IPR008112">
    <property type="entry name" value="Relaxin_rcpt"/>
</dbReference>
<dbReference type="GO" id="GO:0009755">
    <property type="term" value="P:hormone-mediated signaling pathway"/>
    <property type="evidence" value="ECO:0007669"/>
    <property type="project" value="TreeGrafter"/>
</dbReference>
<keyword evidence="21" id="KW-1185">Reference proteome</keyword>
<feature type="transmembrane region" description="Helical" evidence="17">
    <location>
        <begin position="674"/>
        <end position="700"/>
    </location>
</feature>
<feature type="transmembrane region" description="Helical" evidence="17">
    <location>
        <begin position="628"/>
        <end position="653"/>
    </location>
</feature>
<sequence>MTFTATPTPIIAATLLLMALILGTVGVLGGVLECEVGWFPCQTDDKCVERRFICDQHPDCLDHSDEWNCTDHNVDNFVDMLFRKRPDEDSEKRTDRCELESPPSVCRCADMSVFCESRRLTTPPSPLPLSARYIDLSGNNIPHLDASSFSPLPELRTLVVIRAGVGSLGPGVFSAMRKIDEIHITGNNLGRLENGTFLGTSTLTHLQLSNNNISDITDGIFTHNTQLRRLELSDNRLRHLRPAMFQGLTSLFNLYVERNLMVSLERDLFSETPQLQFLYLGTNHIKTVAPGTFATLPSLHLLSLERNFLTSLQNGTFEGLALLNTLTLQYNGLRDIEMGTFSELVSVESMNLEGNRLQDMPQTEVFQDMISLEYIEAEKVFTFIQEDLCFSVHHRTLRGDKSIDAVYADEIANKTMRRLYFDEFQLCSLALHVRVCEPKGDGISSVEHLLDSLVLRISVWVMGVLACVGNLLVLVGRLVVKEPNRVHSFYIKNLSLSDFLMGVYLFVIASHDAYFRGAYIRHEYTWRRSWQCNLCGFLSTLSSEASVLTLTTITLDRYFSIVHPLTLKERTLRIAIVVMSMTWTLAATLAFLPLTGINYYGDNFYGSNGMCLPLHIHDPYAKAWEHSALIFLGLNLIAFVFIAYAYCRMIVAIRESQMSLRSTQEKQDRILVKRFAFIVGTDFLCWMPVIIIKVVALGGVVIDRTLYAWLAVFVLPVNSALNPILYTLATKIFKQQVVKMVINMSRWPTMPTRPPATDSNPSNSYVMLYRGRFHSGQMSTRTTSSYLQKGQQLRHPGCDHRGLYHATPPPPPCSCPPSCDI</sequence>
<evidence type="ECO:0000256" key="11">
    <source>
        <dbReference type="ARBA" id="ARBA00023157"/>
    </source>
</evidence>
<dbReference type="CDD" id="cd15137">
    <property type="entry name" value="7tmA_Relaxin_R"/>
    <property type="match status" value="1"/>
</dbReference>
<dbReference type="Gene3D" id="1.20.1070.10">
    <property type="entry name" value="Rhodopsin 7-helix transmembrane proteins"/>
    <property type="match status" value="1"/>
</dbReference>
<dbReference type="InterPro" id="IPR002172">
    <property type="entry name" value="LDrepeatLR_classA_rpt"/>
</dbReference>
<evidence type="ECO:0000256" key="15">
    <source>
        <dbReference type="PROSITE-ProRule" id="PRU00124"/>
    </source>
</evidence>
<protein>
    <recommendedName>
        <fullName evidence="19">G-protein coupled receptors family 1 profile domain-containing protein</fullName>
    </recommendedName>
</protein>
<organism evidence="20 21">
    <name type="scientific">Petrolisthes manimaculis</name>
    <dbReference type="NCBI Taxonomy" id="1843537"/>
    <lineage>
        <taxon>Eukaryota</taxon>
        <taxon>Metazoa</taxon>
        <taxon>Ecdysozoa</taxon>
        <taxon>Arthropoda</taxon>
        <taxon>Crustacea</taxon>
        <taxon>Multicrustacea</taxon>
        <taxon>Malacostraca</taxon>
        <taxon>Eumalacostraca</taxon>
        <taxon>Eucarida</taxon>
        <taxon>Decapoda</taxon>
        <taxon>Pleocyemata</taxon>
        <taxon>Anomura</taxon>
        <taxon>Galatheoidea</taxon>
        <taxon>Porcellanidae</taxon>
        <taxon>Petrolisthes</taxon>
    </lineage>
</organism>
<dbReference type="PROSITE" id="PS01209">
    <property type="entry name" value="LDLRA_1"/>
    <property type="match status" value="1"/>
</dbReference>
<evidence type="ECO:0000256" key="1">
    <source>
        <dbReference type="ARBA" id="ARBA00004651"/>
    </source>
</evidence>
<evidence type="ECO:0000256" key="4">
    <source>
        <dbReference type="ARBA" id="ARBA00022614"/>
    </source>
</evidence>
<evidence type="ECO:0000256" key="7">
    <source>
        <dbReference type="ARBA" id="ARBA00022737"/>
    </source>
</evidence>
<keyword evidence="11 15" id="KW-1015">Disulfide bond</keyword>
<keyword evidence="3" id="KW-1003">Cell membrane</keyword>
<evidence type="ECO:0000256" key="17">
    <source>
        <dbReference type="SAM" id="Phobius"/>
    </source>
</evidence>
<feature type="signal peptide" evidence="18">
    <location>
        <begin position="1"/>
        <end position="29"/>
    </location>
</feature>
<dbReference type="AlphaFoldDB" id="A0AAE1QB80"/>
<keyword evidence="14 16" id="KW-0807">Transducer</keyword>
<dbReference type="SUPFAM" id="SSF52058">
    <property type="entry name" value="L domain-like"/>
    <property type="match status" value="1"/>
</dbReference>
<dbReference type="PROSITE" id="PS50262">
    <property type="entry name" value="G_PROTEIN_RECEP_F1_2"/>
    <property type="match status" value="1"/>
</dbReference>
<dbReference type="InterPro" id="IPR023415">
    <property type="entry name" value="LDLR_class-A_CS"/>
</dbReference>
<dbReference type="PROSITE" id="PS00237">
    <property type="entry name" value="G_PROTEIN_RECEP_F1_1"/>
    <property type="match status" value="1"/>
</dbReference>
<keyword evidence="13" id="KW-0325">Glycoprotein</keyword>
<evidence type="ECO:0000256" key="16">
    <source>
        <dbReference type="RuleBase" id="RU000688"/>
    </source>
</evidence>
<evidence type="ECO:0000256" key="12">
    <source>
        <dbReference type="ARBA" id="ARBA00023170"/>
    </source>
</evidence>
<dbReference type="GO" id="GO:0005886">
    <property type="term" value="C:plasma membrane"/>
    <property type="evidence" value="ECO:0007669"/>
    <property type="project" value="UniProtKB-SubCell"/>
</dbReference>
<dbReference type="Gene3D" id="4.10.400.10">
    <property type="entry name" value="Low-density Lipoprotein Receptor"/>
    <property type="match status" value="1"/>
</dbReference>
<gene>
    <name evidence="20" type="ORF">Pmani_007130</name>
</gene>
<dbReference type="Proteomes" id="UP001292094">
    <property type="component" value="Unassembled WGS sequence"/>
</dbReference>
<evidence type="ECO:0000256" key="18">
    <source>
        <dbReference type="SAM" id="SignalP"/>
    </source>
</evidence>
<keyword evidence="9 16" id="KW-0297">G-protein coupled receptor</keyword>
<keyword evidence="5 16" id="KW-0812">Transmembrane</keyword>
<dbReference type="PRINTS" id="PR01739">
    <property type="entry name" value="RELAXINR"/>
</dbReference>
<dbReference type="InterPro" id="IPR036055">
    <property type="entry name" value="LDL_receptor-like_sf"/>
</dbReference>
<feature type="transmembrane region" description="Helical" evidence="17">
    <location>
        <begin position="706"/>
        <end position="729"/>
    </location>
</feature>
<comment type="caution">
    <text evidence="20">The sequence shown here is derived from an EMBL/GenBank/DDBJ whole genome shotgun (WGS) entry which is preliminary data.</text>
</comment>
<evidence type="ECO:0000256" key="9">
    <source>
        <dbReference type="ARBA" id="ARBA00023040"/>
    </source>
</evidence>
<dbReference type="PANTHER" id="PTHR24372:SF80">
    <property type="entry name" value="FI21465P1-RELATED"/>
    <property type="match status" value="1"/>
</dbReference>
<feature type="domain" description="G-protein coupled receptors family 1 profile" evidence="19">
    <location>
        <begin position="469"/>
        <end position="726"/>
    </location>
</feature>
<dbReference type="GO" id="GO:0008528">
    <property type="term" value="F:G protein-coupled peptide receptor activity"/>
    <property type="evidence" value="ECO:0007669"/>
    <property type="project" value="TreeGrafter"/>
</dbReference>
<dbReference type="PROSITE" id="PS50068">
    <property type="entry name" value="LDLRA_2"/>
    <property type="match status" value="1"/>
</dbReference>
<evidence type="ECO:0000256" key="14">
    <source>
        <dbReference type="ARBA" id="ARBA00023224"/>
    </source>
</evidence>
<dbReference type="SMART" id="SM00192">
    <property type="entry name" value="LDLa"/>
    <property type="match status" value="1"/>
</dbReference>
<evidence type="ECO:0000256" key="13">
    <source>
        <dbReference type="ARBA" id="ARBA00023180"/>
    </source>
</evidence>
<dbReference type="PRINTS" id="PR00237">
    <property type="entry name" value="GPCRRHODOPSN"/>
</dbReference>
<proteinExistence type="inferred from homology"/>
<dbReference type="Pfam" id="PF00057">
    <property type="entry name" value="Ldl_recept_a"/>
    <property type="match status" value="1"/>
</dbReference>
<feature type="chain" id="PRO_5042156901" description="G-protein coupled receptors family 1 profile domain-containing protein" evidence="18">
    <location>
        <begin position="30"/>
        <end position="821"/>
    </location>
</feature>
<evidence type="ECO:0000256" key="10">
    <source>
        <dbReference type="ARBA" id="ARBA00023136"/>
    </source>
</evidence>
<dbReference type="EMBL" id="JAWZYT010000536">
    <property type="protein sequence ID" value="KAK4322117.1"/>
    <property type="molecule type" value="Genomic_DNA"/>
</dbReference>
<keyword evidence="10 17" id="KW-0472">Membrane</keyword>
<dbReference type="Gene3D" id="3.80.10.10">
    <property type="entry name" value="Ribonuclease Inhibitor"/>
    <property type="match status" value="2"/>
</dbReference>
<keyword evidence="7" id="KW-0677">Repeat</keyword>
<dbReference type="InterPro" id="IPR000276">
    <property type="entry name" value="GPCR_Rhodpsn"/>
</dbReference>
<dbReference type="InterPro" id="IPR017452">
    <property type="entry name" value="GPCR_Rhodpsn_7TM"/>
</dbReference>
<dbReference type="PROSITE" id="PS51450">
    <property type="entry name" value="LRR"/>
    <property type="match status" value="1"/>
</dbReference>
<dbReference type="InterPro" id="IPR003591">
    <property type="entry name" value="Leu-rich_rpt_typical-subtyp"/>
</dbReference>
<comment type="similarity">
    <text evidence="2 16">Belongs to the G-protein coupled receptor 1 family.</text>
</comment>
<feature type="transmembrane region" description="Helical" evidence="17">
    <location>
        <begin position="457"/>
        <end position="480"/>
    </location>
</feature>
<evidence type="ECO:0000313" key="20">
    <source>
        <dbReference type="EMBL" id="KAK4322117.1"/>
    </source>
</evidence>
<feature type="transmembrane region" description="Helical" evidence="17">
    <location>
        <begin position="574"/>
        <end position="600"/>
    </location>
</feature>
<dbReference type="FunFam" id="1.20.1070.10:FF:000023">
    <property type="entry name" value="Relaxin family peptide receptor 1"/>
    <property type="match status" value="1"/>
</dbReference>
<feature type="disulfide bond" evidence="15">
    <location>
        <begin position="54"/>
        <end position="69"/>
    </location>
</feature>
<name>A0AAE1QB80_9EUCA</name>